<dbReference type="OrthoDB" id="2662502at2759"/>
<dbReference type="PROSITE" id="PS50865">
    <property type="entry name" value="ZF_MYND_2"/>
    <property type="match status" value="1"/>
</dbReference>
<name>A0A8H5BHU1_9AGAR</name>
<evidence type="ECO:0000256" key="5">
    <source>
        <dbReference type="SAM" id="MobiDB-lite"/>
    </source>
</evidence>
<dbReference type="Proteomes" id="UP000559256">
    <property type="component" value="Unassembled WGS sequence"/>
</dbReference>
<organism evidence="7 8">
    <name type="scientific">Tetrapyrgos nigripes</name>
    <dbReference type="NCBI Taxonomy" id="182062"/>
    <lineage>
        <taxon>Eukaryota</taxon>
        <taxon>Fungi</taxon>
        <taxon>Dikarya</taxon>
        <taxon>Basidiomycota</taxon>
        <taxon>Agaricomycotina</taxon>
        <taxon>Agaricomycetes</taxon>
        <taxon>Agaricomycetidae</taxon>
        <taxon>Agaricales</taxon>
        <taxon>Marasmiineae</taxon>
        <taxon>Marasmiaceae</taxon>
        <taxon>Tetrapyrgos</taxon>
    </lineage>
</organism>
<dbReference type="AlphaFoldDB" id="A0A8H5BHU1"/>
<accession>A0A8H5BHU1</accession>
<gene>
    <name evidence="7" type="ORF">D9758_017074</name>
</gene>
<feature type="compositionally biased region" description="Acidic residues" evidence="5">
    <location>
        <begin position="119"/>
        <end position="138"/>
    </location>
</feature>
<feature type="region of interest" description="Disordered" evidence="5">
    <location>
        <begin position="117"/>
        <end position="138"/>
    </location>
</feature>
<comment type="caution">
    <text evidence="7">The sequence shown here is derived from an EMBL/GenBank/DDBJ whole genome shotgun (WGS) entry which is preliminary data.</text>
</comment>
<keyword evidence="3" id="KW-0862">Zinc</keyword>
<evidence type="ECO:0000313" key="8">
    <source>
        <dbReference type="Proteomes" id="UP000559256"/>
    </source>
</evidence>
<keyword evidence="1" id="KW-0479">Metal-binding</keyword>
<dbReference type="GO" id="GO:0008270">
    <property type="term" value="F:zinc ion binding"/>
    <property type="evidence" value="ECO:0007669"/>
    <property type="project" value="UniProtKB-KW"/>
</dbReference>
<evidence type="ECO:0000256" key="4">
    <source>
        <dbReference type="PROSITE-ProRule" id="PRU00134"/>
    </source>
</evidence>
<feature type="compositionally biased region" description="Basic and acidic residues" evidence="5">
    <location>
        <begin position="56"/>
        <end position="67"/>
    </location>
</feature>
<dbReference type="InterPro" id="IPR002893">
    <property type="entry name" value="Znf_MYND"/>
</dbReference>
<evidence type="ECO:0000256" key="3">
    <source>
        <dbReference type="ARBA" id="ARBA00022833"/>
    </source>
</evidence>
<proteinExistence type="predicted"/>
<protein>
    <recommendedName>
        <fullName evidence="6">MYND-type domain-containing protein</fullName>
    </recommendedName>
</protein>
<feature type="region of interest" description="Disordered" evidence="5">
    <location>
        <begin position="1"/>
        <end position="89"/>
    </location>
</feature>
<evidence type="ECO:0000256" key="1">
    <source>
        <dbReference type="ARBA" id="ARBA00022723"/>
    </source>
</evidence>
<dbReference type="EMBL" id="JAACJM010000393">
    <property type="protein sequence ID" value="KAF5323644.1"/>
    <property type="molecule type" value="Genomic_DNA"/>
</dbReference>
<dbReference type="Pfam" id="PF01753">
    <property type="entry name" value="zf-MYND"/>
    <property type="match status" value="1"/>
</dbReference>
<dbReference type="Gene3D" id="6.10.140.2220">
    <property type="match status" value="1"/>
</dbReference>
<dbReference type="SUPFAM" id="SSF144232">
    <property type="entry name" value="HIT/MYND zinc finger-like"/>
    <property type="match status" value="1"/>
</dbReference>
<sequence length="654" mass="73209">MPQHSSSQLSSASSGTSSSRFSRLPPGRGPHRTPSQTTDLTSNAEVEGSRSSPTPEQEKEHSLKRTLEALQQENAELKSGGKKKPLTNKTFGRPIKKVVDLFEPITAIVDERDRRAIESDEETDEELEIDEDELNDEEKEARIKKAILERDQDRLYGGFVLLCKHVHGFRKIIDEWTDPCALRGYYNELERGAKNARGEDIHEAKEKVADWLNMRSSPPSPLLDRTTRLGHGFTNHTTGLLLCPIEFNWNNSKIRDEIRSSVKSVVNDENLRLPFSIRCLYLDERAEVDKAEKGYLQGPLLINMYKLIFTSLTTDTHSSNKRIVVDSSDEEVDSTAAPEPAAKRLKVGRRSTKKTVAQLLDMKNVTPRTIAYSAVMLRFALSDALSWDSDQTFDYHAFYNSIVDYFEEALAKPGSEEERHIKKLLRWWDSKIFPKAGAASSGSKPLQDMKNTFAAQRALKASRKAARTAQAQTAASGNGSGDGSGDAPPAPSAASVRATYTTPDQAFKLNPELFNFGSRLTSFANSNSTALAKGKPKLPPIFHVTADNFIPTLLDSELEKIDNVVAQGMRKKCAEPSTRDRVLIVNPKEGKPNVNSTVWKNKNPRQCSFCEKVSKNKDLQKCSRCKLMFYRGKECQRMAWPSHKFFCKSVTQTA</sequence>
<dbReference type="Pfam" id="PF20414">
    <property type="entry name" value="DUF6698"/>
    <property type="match status" value="1"/>
</dbReference>
<keyword evidence="2 4" id="KW-0863">Zinc-finger</keyword>
<reference evidence="7 8" key="1">
    <citation type="journal article" date="2020" name="ISME J.">
        <title>Uncovering the hidden diversity of litter-decomposition mechanisms in mushroom-forming fungi.</title>
        <authorList>
            <person name="Floudas D."/>
            <person name="Bentzer J."/>
            <person name="Ahren D."/>
            <person name="Johansson T."/>
            <person name="Persson P."/>
            <person name="Tunlid A."/>
        </authorList>
    </citation>
    <scope>NUCLEOTIDE SEQUENCE [LARGE SCALE GENOMIC DNA]</scope>
    <source>
        <strain evidence="7 8">CBS 291.85</strain>
    </source>
</reference>
<evidence type="ECO:0000259" key="6">
    <source>
        <dbReference type="PROSITE" id="PS50865"/>
    </source>
</evidence>
<keyword evidence="8" id="KW-1185">Reference proteome</keyword>
<dbReference type="InterPro" id="IPR046521">
    <property type="entry name" value="DUF6698"/>
</dbReference>
<feature type="compositionally biased region" description="Low complexity" evidence="5">
    <location>
        <begin position="1"/>
        <end position="22"/>
    </location>
</feature>
<evidence type="ECO:0000256" key="2">
    <source>
        <dbReference type="ARBA" id="ARBA00022771"/>
    </source>
</evidence>
<feature type="compositionally biased region" description="Polar residues" evidence="5">
    <location>
        <begin position="33"/>
        <end position="55"/>
    </location>
</feature>
<feature type="region of interest" description="Disordered" evidence="5">
    <location>
        <begin position="464"/>
        <end position="496"/>
    </location>
</feature>
<evidence type="ECO:0000313" key="7">
    <source>
        <dbReference type="EMBL" id="KAF5323644.1"/>
    </source>
</evidence>
<feature type="compositionally biased region" description="Low complexity" evidence="5">
    <location>
        <begin position="467"/>
        <end position="477"/>
    </location>
</feature>
<feature type="domain" description="MYND-type" evidence="6">
    <location>
        <begin position="607"/>
        <end position="647"/>
    </location>
</feature>